<dbReference type="OrthoDB" id="2587563at2759"/>
<feature type="compositionally biased region" description="Acidic residues" evidence="1">
    <location>
        <begin position="179"/>
        <end position="189"/>
    </location>
</feature>
<dbReference type="HOGENOM" id="CLU_886209_0_0_1"/>
<reference evidence="3" key="2">
    <citation type="submission" date="2015-01" db="EMBL/GenBank/DDBJ databases">
        <title>Evolutionary Origins and Diversification of the Mycorrhizal Mutualists.</title>
        <authorList>
            <consortium name="DOE Joint Genome Institute"/>
            <consortium name="Mycorrhizal Genomics Consortium"/>
            <person name="Kohler A."/>
            <person name="Kuo A."/>
            <person name="Nagy L.G."/>
            <person name="Floudas D."/>
            <person name="Copeland A."/>
            <person name="Barry K.W."/>
            <person name="Cichocki N."/>
            <person name="Veneault-Fourrey C."/>
            <person name="LaButti K."/>
            <person name="Lindquist E.A."/>
            <person name="Lipzen A."/>
            <person name="Lundell T."/>
            <person name="Morin E."/>
            <person name="Murat C."/>
            <person name="Riley R."/>
            <person name="Ohm R."/>
            <person name="Sun H."/>
            <person name="Tunlid A."/>
            <person name="Henrissat B."/>
            <person name="Grigoriev I.V."/>
            <person name="Hibbett D.S."/>
            <person name="Martin F."/>
        </authorList>
    </citation>
    <scope>NUCLEOTIDE SEQUENCE [LARGE SCALE GENOMIC DNA]</scope>
    <source>
        <strain evidence="3">MUT 4182</strain>
    </source>
</reference>
<feature type="region of interest" description="Disordered" evidence="1">
    <location>
        <begin position="1"/>
        <end position="231"/>
    </location>
</feature>
<keyword evidence="3" id="KW-1185">Reference proteome</keyword>
<dbReference type="AlphaFoldDB" id="A0A0C3QDK0"/>
<gene>
    <name evidence="2" type="ORF">M407DRAFT_245016</name>
</gene>
<feature type="compositionally biased region" description="Low complexity" evidence="1">
    <location>
        <begin position="204"/>
        <end position="216"/>
    </location>
</feature>
<feature type="compositionally biased region" description="Low complexity" evidence="1">
    <location>
        <begin position="44"/>
        <end position="69"/>
    </location>
</feature>
<protein>
    <submittedName>
        <fullName evidence="2">Uncharacterized protein</fullName>
    </submittedName>
</protein>
<dbReference type="Proteomes" id="UP000054248">
    <property type="component" value="Unassembled WGS sequence"/>
</dbReference>
<organism evidence="2 3">
    <name type="scientific">Tulasnella calospora MUT 4182</name>
    <dbReference type="NCBI Taxonomy" id="1051891"/>
    <lineage>
        <taxon>Eukaryota</taxon>
        <taxon>Fungi</taxon>
        <taxon>Dikarya</taxon>
        <taxon>Basidiomycota</taxon>
        <taxon>Agaricomycotina</taxon>
        <taxon>Agaricomycetes</taxon>
        <taxon>Cantharellales</taxon>
        <taxon>Tulasnellaceae</taxon>
        <taxon>Tulasnella</taxon>
    </lineage>
</organism>
<name>A0A0C3QDK0_9AGAM</name>
<feature type="compositionally biased region" description="Basic and acidic residues" evidence="1">
    <location>
        <begin position="147"/>
        <end position="163"/>
    </location>
</feature>
<dbReference type="EMBL" id="KN823099">
    <property type="protein sequence ID" value="KIO22854.1"/>
    <property type="molecule type" value="Genomic_DNA"/>
</dbReference>
<reference evidence="2 3" key="1">
    <citation type="submission" date="2014-04" db="EMBL/GenBank/DDBJ databases">
        <authorList>
            <consortium name="DOE Joint Genome Institute"/>
            <person name="Kuo A."/>
            <person name="Girlanda M."/>
            <person name="Perotto S."/>
            <person name="Kohler A."/>
            <person name="Nagy L.G."/>
            <person name="Floudas D."/>
            <person name="Copeland A."/>
            <person name="Barry K.W."/>
            <person name="Cichocki N."/>
            <person name="Veneault-Fourrey C."/>
            <person name="LaButti K."/>
            <person name="Lindquist E.A."/>
            <person name="Lipzen A."/>
            <person name="Lundell T."/>
            <person name="Morin E."/>
            <person name="Murat C."/>
            <person name="Sun H."/>
            <person name="Tunlid A."/>
            <person name="Henrissat B."/>
            <person name="Grigoriev I.V."/>
            <person name="Hibbett D.S."/>
            <person name="Martin F."/>
            <person name="Nordberg H.P."/>
            <person name="Cantor M.N."/>
            <person name="Hua S.X."/>
        </authorList>
    </citation>
    <scope>NUCLEOTIDE SEQUENCE [LARGE SCALE GENOMIC DNA]</scope>
    <source>
        <strain evidence="2 3">MUT 4182</strain>
    </source>
</reference>
<accession>A0A0C3QDK0</accession>
<evidence type="ECO:0000313" key="3">
    <source>
        <dbReference type="Proteomes" id="UP000054248"/>
    </source>
</evidence>
<evidence type="ECO:0000256" key="1">
    <source>
        <dbReference type="SAM" id="MobiDB-lite"/>
    </source>
</evidence>
<feature type="compositionally biased region" description="Polar residues" evidence="1">
    <location>
        <begin position="99"/>
        <end position="116"/>
    </location>
</feature>
<evidence type="ECO:0000313" key="2">
    <source>
        <dbReference type="EMBL" id="KIO22854.1"/>
    </source>
</evidence>
<proteinExistence type="predicted"/>
<feature type="compositionally biased region" description="Basic and acidic residues" evidence="1">
    <location>
        <begin position="71"/>
        <end position="81"/>
    </location>
</feature>
<sequence length="314" mass="33315">MSDLDDAVTSSKTKTARPPLPASSSSSSTPLESKRRKLEPSPLGAGSSTAPTSRTASTSTTSAVNGAVAKTKHDESTRDASRASSSSQAHQNLKPPPNQTNGRPPQALSRSASVTAGKSDRETASLPKFGRKEPSPLGPSALSKGVNGKDKVSHSARAEERSQSRASGKGRATPVFTSSEEEEDPEEAAEAARRAAAKKRKKLALAAAATAAASPPSHAPRLRKVKRLPSPLPTDRKELRLLYGEKYAEMMTAFAEIQAEKARAERCAAQQGDPSALWSEDETRAKVNEYNTLHEQVAKIREAVDASLRVEGQE</sequence>